<comment type="caution">
    <text evidence="7">The sequence shown here is derived from an EMBL/GenBank/DDBJ whole genome shotgun (WGS) entry which is preliminary data.</text>
</comment>
<evidence type="ECO:0000256" key="1">
    <source>
        <dbReference type="ARBA" id="ARBA00022801"/>
    </source>
</evidence>
<evidence type="ECO:0000259" key="6">
    <source>
        <dbReference type="Pfam" id="PF00150"/>
    </source>
</evidence>
<proteinExistence type="inferred from homology"/>
<dbReference type="RefSeq" id="WP_127703274.1">
    <property type="nucleotide sequence ID" value="NZ_SACK01000001.1"/>
</dbReference>
<dbReference type="AlphaFoldDB" id="A0A3S2VQA3"/>
<feature type="signal peptide" evidence="5">
    <location>
        <begin position="1"/>
        <end position="18"/>
    </location>
</feature>
<dbReference type="Pfam" id="PF00150">
    <property type="entry name" value="Cellulase"/>
    <property type="match status" value="1"/>
</dbReference>
<dbReference type="SUPFAM" id="SSF50370">
    <property type="entry name" value="Ricin B-like lectins"/>
    <property type="match status" value="1"/>
</dbReference>
<dbReference type="PANTHER" id="PTHR12631:SF10">
    <property type="entry name" value="BETA-XYLOSIDASE-LIKE PROTEIN-RELATED"/>
    <property type="match status" value="1"/>
</dbReference>
<evidence type="ECO:0000313" key="8">
    <source>
        <dbReference type="Proteomes" id="UP000282759"/>
    </source>
</evidence>
<keyword evidence="5" id="KW-0732">Signal</keyword>
<evidence type="ECO:0000256" key="2">
    <source>
        <dbReference type="ARBA" id="ARBA00023295"/>
    </source>
</evidence>
<feature type="chain" id="PRO_5018624045" description="Glycoside hydrolase family 5 domain-containing protein" evidence="5">
    <location>
        <begin position="19"/>
        <end position="504"/>
    </location>
</feature>
<evidence type="ECO:0000256" key="3">
    <source>
        <dbReference type="RuleBase" id="RU361153"/>
    </source>
</evidence>
<dbReference type="PANTHER" id="PTHR12631">
    <property type="entry name" value="ALPHA-L-IDURONIDASE"/>
    <property type="match status" value="1"/>
</dbReference>
<organism evidence="7 8">
    <name type="scientific">Mucilaginibacter limnophilus</name>
    <dbReference type="NCBI Taxonomy" id="1932778"/>
    <lineage>
        <taxon>Bacteria</taxon>
        <taxon>Pseudomonadati</taxon>
        <taxon>Bacteroidota</taxon>
        <taxon>Sphingobacteriia</taxon>
        <taxon>Sphingobacteriales</taxon>
        <taxon>Sphingobacteriaceae</taxon>
        <taxon>Mucilaginibacter</taxon>
    </lineage>
</organism>
<feature type="region of interest" description="Disordered" evidence="4">
    <location>
        <begin position="29"/>
        <end position="48"/>
    </location>
</feature>
<comment type="similarity">
    <text evidence="3">Belongs to the glycosyl hydrolase 5 (cellulase A) family.</text>
</comment>
<dbReference type="Gene3D" id="3.20.20.80">
    <property type="entry name" value="Glycosidases"/>
    <property type="match status" value="1"/>
</dbReference>
<keyword evidence="2 3" id="KW-0326">Glycosidase</keyword>
<sequence length="504" mass="55808">MKKLRNGAMLCAAIIAFAIMGCKRTEVSPTNNKADHLPKPAKKTMSTKNATGGMCPSLISYMTDAQITQFMNDFDATNALYIRMDLPWSVIQPTSTTWNFTQFDKVIDAAIAKGFKVLVIPTYCPSWANGGNADDKYPPTAAHATSWYNFVKACADRYIPKGVDAWEMWNEPNITAFWKPTCNVANYTNIVLKNGANAVRASATALGKSVTIVSAGLSPAVTNGADISPTDFLTGIYANSGKNYMDAIGIHPYCFPDGPYSTSIYSTFNKVPDLYQIMTNNGDGAKKIWGTEVGWHTGNSNIGGVTQAQQAQFVTDAYTRWRSWSYTGPLFWYAYKDLGTNPADREQNFGLKLSNGTNKPGWQNFVNAMNTSATTYYRIQNRWQPTQYLLDGGTRVTYGSGTGDAYLWSLETYSGFTRIKNKATGEYMHAENGPTNLNCTTIQADALSSHFTLTTISTVWKSIKCRWTNNFVNNEGQLGYAECDMSTTPSDSAWYSEQWNFIQQ</sequence>
<protein>
    <recommendedName>
        <fullName evidence="6">Glycoside hydrolase family 5 domain-containing protein</fullName>
    </recommendedName>
</protein>
<dbReference type="CDD" id="cd23432">
    <property type="entry name" value="beta-trefoil_Ricin_EndoBetaGal-like"/>
    <property type="match status" value="1"/>
</dbReference>
<dbReference type="InterPro" id="IPR001547">
    <property type="entry name" value="Glyco_hydro_5"/>
</dbReference>
<dbReference type="GO" id="GO:0000272">
    <property type="term" value="P:polysaccharide catabolic process"/>
    <property type="evidence" value="ECO:0007669"/>
    <property type="project" value="InterPro"/>
</dbReference>
<dbReference type="InterPro" id="IPR017853">
    <property type="entry name" value="GH"/>
</dbReference>
<evidence type="ECO:0000313" key="7">
    <source>
        <dbReference type="EMBL" id="RVU02908.1"/>
    </source>
</evidence>
<keyword evidence="8" id="KW-1185">Reference proteome</keyword>
<gene>
    <name evidence="7" type="ORF">EOD41_02925</name>
</gene>
<dbReference type="Proteomes" id="UP000282759">
    <property type="component" value="Unassembled WGS sequence"/>
</dbReference>
<keyword evidence="1 3" id="KW-0378">Hydrolase</keyword>
<dbReference type="Gene3D" id="2.80.10.50">
    <property type="match status" value="1"/>
</dbReference>
<dbReference type="EMBL" id="SACK01000001">
    <property type="protein sequence ID" value="RVU02908.1"/>
    <property type="molecule type" value="Genomic_DNA"/>
</dbReference>
<feature type="domain" description="Glycoside hydrolase family 5" evidence="6">
    <location>
        <begin position="57"/>
        <end position="223"/>
    </location>
</feature>
<name>A0A3S2VQA3_9SPHI</name>
<dbReference type="InterPro" id="IPR051923">
    <property type="entry name" value="Glycosyl_Hydrolase_39"/>
</dbReference>
<evidence type="ECO:0000256" key="4">
    <source>
        <dbReference type="SAM" id="MobiDB-lite"/>
    </source>
</evidence>
<dbReference type="PROSITE" id="PS51257">
    <property type="entry name" value="PROKAR_LIPOPROTEIN"/>
    <property type="match status" value="1"/>
</dbReference>
<dbReference type="GO" id="GO:0004553">
    <property type="term" value="F:hydrolase activity, hydrolyzing O-glycosyl compounds"/>
    <property type="evidence" value="ECO:0007669"/>
    <property type="project" value="InterPro"/>
</dbReference>
<dbReference type="OrthoDB" id="9776971at2"/>
<accession>A0A3S2VQA3</accession>
<reference evidence="7 8" key="1">
    <citation type="submission" date="2019-01" db="EMBL/GenBank/DDBJ databases">
        <authorList>
            <person name="Chen W.-M."/>
        </authorList>
    </citation>
    <scope>NUCLEOTIDE SEQUENCE [LARGE SCALE GENOMIC DNA]</scope>
    <source>
        <strain evidence="7 8">YBJ-36</strain>
    </source>
</reference>
<dbReference type="SUPFAM" id="SSF51445">
    <property type="entry name" value="(Trans)glycosidases"/>
    <property type="match status" value="1"/>
</dbReference>
<dbReference type="InterPro" id="IPR035992">
    <property type="entry name" value="Ricin_B-like_lectins"/>
</dbReference>
<evidence type="ECO:0000256" key="5">
    <source>
        <dbReference type="SAM" id="SignalP"/>
    </source>
</evidence>